<sequence>MKLIACHINNFGKLSDLNINFNDGVNVINQPNGWGKSTLAAFLKAMLYGFDTKKEPGAFERERKLYKPWQGGTYGGELDFEADGVEYRLVRTFGLTEKQDDFHLYRLATMVECDDFSPLLGEELFDLDRSSFKRTIYIAQADCMFSSSDSISAKLGNMAENTNDINNFESATADIKDMMNKMSPNRITGSIKKRVNTLTALEQELKKYQAADEAAAQLSQKIDEKTAQKKELTGIRAEYGRALQVASEDSRKQALRENYEQLCAVAKEKESIYNAASAVFGDKAPDEAELLEKTKQAGELESLKAVEDNLSFTPEEEQYLDTLSGMFKDGVPSDDGLDEMQKKIANIQSVKNEYSHMELKLSQMTSLAKMADDEEEPETPEKTKLVPAGIVLMVIGLLAAAVATVFSLNEKYNVKEIMFLVVGIAGVAMALCGVVMMVYGIRLNNKKQRAYIRLMAEREENIKQKEIPIQELKEQLEQIQSGITSMEHEVSQFFDSFSIEADESQYQEKLYELRTKAHDYSRFNEQIGKRAKTKADYEKAKASLDEYLSLYGYDSAAEYTQTLSQMKKQLAEAGFAKENMDSALQKKTQFENDNDMDKLLAPNECPYTLDELNEMISKVEGSLDEIRASLVQYGRQMDDLQEQLDMRDEKEQEYRNCKQIQAEEKHKYEILGLTSDYLTRAREQFTARYMAPISNGFQKYFGILTENTDRDWQVDANISIRMKEQGQLRDVRTMSAGYKDLIGICMRFALVDAMYPGEKPFLILDDPFVNLDDEKLARGRRLLAVLSQDYQVIYFTCHGSRE</sequence>
<feature type="coiled-coil region" evidence="1">
    <location>
        <begin position="455"/>
        <end position="489"/>
    </location>
</feature>
<dbReference type="Proteomes" id="UP000049472">
    <property type="component" value="Unassembled WGS sequence"/>
</dbReference>
<keyword evidence="1" id="KW-0175">Coiled coil</keyword>
<keyword evidence="2" id="KW-0812">Transmembrane</keyword>
<evidence type="ECO:0000313" key="5">
    <source>
        <dbReference type="Proteomes" id="UP000049472"/>
    </source>
</evidence>
<dbReference type="EMBL" id="CVRQ01000012">
    <property type="protein sequence ID" value="CRL34873.1"/>
    <property type="molecule type" value="Genomic_DNA"/>
</dbReference>
<keyword evidence="2" id="KW-1133">Transmembrane helix</keyword>
<evidence type="ECO:0000256" key="1">
    <source>
        <dbReference type="SAM" id="Coils"/>
    </source>
</evidence>
<reference evidence="5" key="1">
    <citation type="submission" date="2015-05" db="EMBL/GenBank/DDBJ databases">
        <authorList>
            <consortium name="Pathogen Informatics"/>
        </authorList>
    </citation>
    <scope>NUCLEOTIDE SEQUENCE [LARGE SCALE GENOMIC DNA]</scope>
    <source>
        <strain evidence="5">T1-815</strain>
    </source>
</reference>
<dbReference type="GO" id="GO:0016887">
    <property type="term" value="F:ATP hydrolysis activity"/>
    <property type="evidence" value="ECO:0007669"/>
    <property type="project" value="InterPro"/>
</dbReference>
<feature type="coiled-coil region" evidence="1">
    <location>
        <begin position="191"/>
        <end position="235"/>
    </location>
</feature>
<dbReference type="RefSeq" id="WP_055061330.1">
    <property type="nucleotide sequence ID" value="NZ_CVRQ01000012.1"/>
</dbReference>
<dbReference type="PANTHER" id="PTHR41259">
    <property type="entry name" value="DOUBLE-STRAND BREAK REPAIR RAD50 ATPASE, PUTATIVE-RELATED"/>
    <property type="match status" value="1"/>
</dbReference>
<feature type="transmembrane region" description="Helical" evidence="2">
    <location>
        <begin position="418"/>
        <end position="441"/>
    </location>
</feature>
<dbReference type="AlphaFoldDB" id="A0A0M6WEY7"/>
<protein>
    <recommendedName>
        <fullName evidence="3">Rad50/SbcC-type AAA domain-containing protein</fullName>
    </recommendedName>
</protein>
<evidence type="ECO:0000259" key="3">
    <source>
        <dbReference type="Pfam" id="PF13476"/>
    </source>
</evidence>
<evidence type="ECO:0000256" key="2">
    <source>
        <dbReference type="SAM" id="Phobius"/>
    </source>
</evidence>
<keyword evidence="5" id="KW-1185">Reference proteome</keyword>
<organism evidence="4 5">
    <name type="scientific">Agathobacter rectalis</name>
    <dbReference type="NCBI Taxonomy" id="39491"/>
    <lineage>
        <taxon>Bacteria</taxon>
        <taxon>Bacillati</taxon>
        <taxon>Bacillota</taxon>
        <taxon>Clostridia</taxon>
        <taxon>Lachnospirales</taxon>
        <taxon>Lachnospiraceae</taxon>
        <taxon>Agathobacter</taxon>
    </lineage>
</organism>
<dbReference type="InterPro" id="IPR038729">
    <property type="entry name" value="Rad50/SbcC_AAA"/>
</dbReference>
<accession>A0A0M6WEY7</accession>
<dbReference type="SUPFAM" id="SSF52540">
    <property type="entry name" value="P-loop containing nucleoside triphosphate hydrolases"/>
    <property type="match status" value="1"/>
</dbReference>
<keyword evidence="2" id="KW-0472">Membrane</keyword>
<dbReference type="Pfam" id="PF13476">
    <property type="entry name" value="AAA_23"/>
    <property type="match status" value="1"/>
</dbReference>
<dbReference type="InterPro" id="IPR027417">
    <property type="entry name" value="P-loop_NTPase"/>
</dbReference>
<dbReference type="Gene3D" id="3.40.50.300">
    <property type="entry name" value="P-loop containing nucleotide triphosphate hydrolases"/>
    <property type="match status" value="2"/>
</dbReference>
<name>A0A0M6WEY7_9FIRM</name>
<dbReference type="PANTHER" id="PTHR41259:SF1">
    <property type="entry name" value="DOUBLE-STRAND BREAK REPAIR RAD50 ATPASE, PUTATIVE-RELATED"/>
    <property type="match status" value="1"/>
</dbReference>
<dbReference type="GO" id="GO:0006302">
    <property type="term" value="P:double-strand break repair"/>
    <property type="evidence" value="ECO:0007669"/>
    <property type="project" value="InterPro"/>
</dbReference>
<feature type="coiled-coil region" evidence="1">
    <location>
        <begin position="609"/>
        <end position="660"/>
    </location>
</feature>
<proteinExistence type="predicted"/>
<feature type="domain" description="Rad50/SbcC-type AAA" evidence="3">
    <location>
        <begin position="7"/>
        <end position="229"/>
    </location>
</feature>
<evidence type="ECO:0000313" key="4">
    <source>
        <dbReference type="EMBL" id="CRL34873.1"/>
    </source>
</evidence>
<feature type="transmembrane region" description="Helical" evidence="2">
    <location>
        <begin position="385"/>
        <end position="406"/>
    </location>
</feature>
<gene>
    <name evidence="4" type="ORF">T1815_09501</name>
</gene>